<name>A0ABR9SDI6_9BURK</name>
<dbReference type="PANTHER" id="PTHR32322">
    <property type="entry name" value="INNER MEMBRANE TRANSPORTER"/>
    <property type="match status" value="1"/>
</dbReference>
<keyword evidence="4 7" id="KW-1133">Transmembrane helix</keyword>
<feature type="transmembrane region" description="Helical" evidence="7">
    <location>
        <begin position="352"/>
        <end position="370"/>
    </location>
</feature>
<feature type="transmembrane region" description="Helical" evidence="7">
    <location>
        <begin position="203"/>
        <end position="223"/>
    </location>
</feature>
<evidence type="ECO:0000259" key="8">
    <source>
        <dbReference type="Pfam" id="PF00892"/>
    </source>
</evidence>
<reference evidence="9 10" key="1">
    <citation type="submission" date="2020-10" db="EMBL/GenBank/DDBJ databases">
        <title>Draft genome of Ramlibacter aquaticus LMG 30558.</title>
        <authorList>
            <person name="Props R."/>
        </authorList>
    </citation>
    <scope>NUCLEOTIDE SEQUENCE [LARGE SCALE GENOMIC DNA]</scope>
    <source>
        <strain evidence="9 10">LMG 30558</strain>
    </source>
</reference>
<keyword evidence="3 7" id="KW-0812">Transmembrane</keyword>
<evidence type="ECO:0000256" key="1">
    <source>
        <dbReference type="ARBA" id="ARBA00004651"/>
    </source>
</evidence>
<accession>A0ABR9SDI6</accession>
<feature type="compositionally biased region" description="Gly residues" evidence="6">
    <location>
        <begin position="46"/>
        <end position="57"/>
    </location>
</feature>
<feature type="domain" description="EamA" evidence="8">
    <location>
        <begin position="262"/>
        <end position="395"/>
    </location>
</feature>
<feature type="transmembrane region" description="Helical" evidence="7">
    <location>
        <begin position="376"/>
        <end position="395"/>
    </location>
</feature>
<feature type="compositionally biased region" description="Low complexity" evidence="6">
    <location>
        <begin position="30"/>
        <end position="45"/>
    </location>
</feature>
<evidence type="ECO:0000256" key="2">
    <source>
        <dbReference type="ARBA" id="ARBA00022475"/>
    </source>
</evidence>
<keyword evidence="10" id="KW-1185">Reference proteome</keyword>
<keyword evidence="2" id="KW-1003">Cell membrane</keyword>
<feature type="domain" description="EamA" evidence="8">
    <location>
        <begin position="116"/>
        <end position="249"/>
    </location>
</feature>
<feature type="transmembrane region" description="Helical" evidence="7">
    <location>
        <begin position="235"/>
        <end position="256"/>
    </location>
</feature>
<dbReference type="Proteomes" id="UP000715965">
    <property type="component" value="Unassembled WGS sequence"/>
</dbReference>
<evidence type="ECO:0000313" key="9">
    <source>
        <dbReference type="EMBL" id="MBE7940355.1"/>
    </source>
</evidence>
<evidence type="ECO:0000256" key="4">
    <source>
        <dbReference type="ARBA" id="ARBA00022989"/>
    </source>
</evidence>
<sequence>MLAADGRQQPDPGAPFLSRAVQHALRPAAARADSRGARALRAVRGPGPGAGGAGGDGAVQVRRRHARGAGRAAGRAGRHGRRADAGRADLGGDPPGGAAGLAGPGGRRLKRDARLAGLAFLAVTSLGWGLNWPAMKVLLREWPPLFARGTSGLCAALLLAAIATARGERLAVPRSAWPQLAWGGAFNIFAWMGLGTLAMRWLAVNQAALLVYTMPAWATLLAWPLRGQRPGPASLAGLALCFAGVGLLFLGSSAALQPGQGLGVAFALAAALLFALGTTVLRPAPLPPLVGLAWQLVVGCAPMLVLGLALEHPQLAALSWRGAAVMAYMTLVPMGLCYLAWFAALARLSPTAAAIGTLLTPVIGVVAAAISLGEPLGLREAAALALTLGGVALALRARQSRA</sequence>
<dbReference type="EMBL" id="JADDOJ010000021">
    <property type="protein sequence ID" value="MBE7940355.1"/>
    <property type="molecule type" value="Genomic_DNA"/>
</dbReference>
<evidence type="ECO:0000256" key="5">
    <source>
        <dbReference type="ARBA" id="ARBA00023136"/>
    </source>
</evidence>
<keyword evidence="5 7" id="KW-0472">Membrane</keyword>
<feature type="transmembrane region" description="Helical" evidence="7">
    <location>
        <begin position="322"/>
        <end position="345"/>
    </location>
</feature>
<protein>
    <submittedName>
        <fullName evidence="9">DMT family transporter</fullName>
    </submittedName>
</protein>
<feature type="region of interest" description="Disordered" evidence="6">
    <location>
        <begin position="30"/>
        <end position="106"/>
    </location>
</feature>
<gene>
    <name evidence="9" type="ORF">IM725_07205</name>
</gene>
<comment type="caution">
    <text evidence="9">The sequence shown here is derived from an EMBL/GenBank/DDBJ whole genome shotgun (WGS) entry which is preliminary data.</text>
</comment>
<feature type="transmembrane region" description="Helical" evidence="7">
    <location>
        <begin position="145"/>
        <end position="165"/>
    </location>
</feature>
<feature type="transmembrane region" description="Helical" evidence="7">
    <location>
        <begin position="177"/>
        <end position="197"/>
    </location>
</feature>
<evidence type="ECO:0000256" key="6">
    <source>
        <dbReference type="SAM" id="MobiDB-lite"/>
    </source>
</evidence>
<evidence type="ECO:0000313" key="10">
    <source>
        <dbReference type="Proteomes" id="UP000715965"/>
    </source>
</evidence>
<evidence type="ECO:0000256" key="3">
    <source>
        <dbReference type="ARBA" id="ARBA00022692"/>
    </source>
</evidence>
<evidence type="ECO:0000256" key="7">
    <source>
        <dbReference type="SAM" id="Phobius"/>
    </source>
</evidence>
<dbReference type="InterPro" id="IPR037185">
    <property type="entry name" value="EmrE-like"/>
</dbReference>
<feature type="transmembrane region" description="Helical" evidence="7">
    <location>
        <begin position="115"/>
        <end position="133"/>
    </location>
</feature>
<dbReference type="InterPro" id="IPR000620">
    <property type="entry name" value="EamA_dom"/>
</dbReference>
<proteinExistence type="predicted"/>
<feature type="transmembrane region" description="Helical" evidence="7">
    <location>
        <begin position="262"/>
        <end position="281"/>
    </location>
</feature>
<dbReference type="InterPro" id="IPR050638">
    <property type="entry name" value="AA-Vitamin_Transporters"/>
</dbReference>
<feature type="transmembrane region" description="Helical" evidence="7">
    <location>
        <begin position="288"/>
        <end position="310"/>
    </location>
</feature>
<feature type="compositionally biased region" description="Gly residues" evidence="6">
    <location>
        <begin position="93"/>
        <end position="106"/>
    </location>
</feature>
<dbReference type="SUPFAM" id="SSF103481">
    <property type="entry name" value="Multidrug resistance efflux transporter EmrE"/>
    <property type="match status" value="2"/>
</dbReference>
<dbReference type="PANTHER" id="PTHR32322:SF18">
    <property type="entry name" value="S-ADENOSYLMETHIONINE_S-ADENOSYLHOMOCYSTEINE TRANSPORTER"/>
    <property type="match status" value="1"/>
</dbReference>
<dbReference type="Pfam" id="PF00892">
    <property type="entry name" value="EamA"/>
    <property type="match status" value="2"/>
</dbReference>
<comment type="subcellular location">
    <subcellularLocation>
        <location evidence="1">Cell membrane</location>
        <topology evidence="1">Multi-pass membrane protein</topology>
    </subcellularLocation>
</comment>
<organism evidence="9 10">
    <name type="scientific">Ramlibacter aquaticus</name>
    <dbReference type="NCBI Taxonomy" id="2780094"/>
    <lineage>
        <taxon>Bacteria</taxon>
        <taxon>Pseudomonadati</taxon>
        <taxon>Pseudomonadota</taxon>
        <taxon>Betaproteobacteria</taxon>
        <taxon>Burkholderiales</taxon>
        <taxon>Comamonadaceae</taxon>
        <taxon>Ramlibacter</taxon>
    </lineage>
</organism>